<evidence type="ECO:0000259" key="3">
    <source>
        <dbReference type="Pfam" id="PF06439"/>
    </source>
</evidence>
<dbReference type="SUPFAM" id="SSF52317">
    <property type="entry name" value="Class I glutamine amidotransferase-like"/>
    <property type="match status" value="1"/>
</dbReference>
<reference evidence="4 5" key="1">
    <citation type="submission" date="2018-07" db="EMBL/GenBank/DDBJ databases">
        <title>Genomic Encyclopedia of Type Strains, Phase IV (KMG-IV): sequencing the most valuable type-strain genomes for metagenomic binning, comparative biology and taxonomic classification.</title>
        <authorList>
            <person name="Goeker M."/>
        </authorList>
    </citation>
    <scope>NUCLEOTIDE SEQUENCE [LARGE SCALE GENOMIC DNA]</scope>
    <source>
        <strain evidence="4 5">DSM 4134</strain>
    </source>
</reference>
<evidence type="ECO:0000313" key="5">
    <source>
        <dbReference type="Proteomes" id="UP000256779"/>
    </source>
</evidence>
<evidence type="ECO:0000256" key="1">
    <source>
        <dbReference type="SAM" id="SignalP"/>
    </source>
</evidence>
<dbReference type="Pfam" id="PF06439">
    <property type="entry name" value="3keto-disac_hyd"/>
    <property type="match status" value="1"/>
</dbReference>
<dbReference type="PANTHER" id="PTHR40469">
    <property type="entry name" value="SECRETED GLYCOSYL HYDROLASE"/>
    <property type="match status" value="1"/>
</dbReference>
<feature type="chain" id="PRO_5017818472" evidence="1">
    <location>
        <begin position="20"/>
        <end position="511"/>
    </location>
</feature>
<dbReference type="Proteomes" id="UP000256779">
    <property type="component" value="Unassembled WGS sequence"/>
</dbReference>
<dbReference type="EMBL" id="QREG01000027">
    <property type="protein sequence ID" value="RED93009.1"/>
    <property type="molecule type" value="Genomic_DNA"/>
</dbReference>
<keyword evidence="1" id="KW-0732">Signal</keyword>
<dbReference type="Pfam" id="PF06283">
    <property type="entry name" value="ThuA"/>
    <property type="match status" value="1"/>
</dbReference>
<feature type="domain" description="3-keto-alpha-glucoside-1,2-lyase/3-keto-2-hydroxy-glucal hydratase" evidence="3">
    <location>
        <begin position="247"/>
        <end position="496"/>
    </location>
</feature>
<dbReference type="PANTHER" id="PTHR40469:SF2">
    <property type="entry name" value="GALACTOSE-BINDING DOMAIN-LIKE SUPERFAMILY PROTEIN"/>
    <property type="match status" value="1"/>
</dbReference>
<dbReference type="RefSeq" id="WP_170148122.1">
    <property type="nucleotide sequence ID" value="NZ_QREG01000027.1"/>
</dbReference>
<dbReference type="GO" id="GO:0016740">
    <property type="term" value="F:transferase activity"/>
    <property type="evidence" value="ECO:0007669"/>
    <property type="project" value="UniProtKB-KW"/>
</dbReference>
<dbReference type="GO" id="GO:0016787">
    <property type="term" value="F:hydrolase activity"/>
    <property type="evidence" value="ECO:0007669"/>
    <property type="project" value="InterPro"/>
</dbReference>
<keyword evidence="5" id="KW-1185">Reference proteome</keyword>
<keyword evidence="4" id="KW-0808">Transferase</keyword>
<proteinExistence type="predicted"/>
<comment type="caution">
    <text evidence="4">The sequence shown here is derived from an EMBL/GenBank/DDBJ whole genome shotgun (WGS) entry which is preliminary data.</text>
</comment>
<dbReference type="Gene3D" id="2.60.120.560">
    <property type="entry name" value="Exo-inulinase, domain 1"/>
    <property type="match status" value="1"/>
</dbReference>
<evidence type="ECO:0000259" key="2">
    <source>
        <dbReference type="Pfam" id="PF06283"/>
    </source>
</evidence>
<gene>
    <name evidence="4" type="ORF">C7460_12733</name>
</gene>
<accession>A0A3D9KWW4</accession>
<dbReference type="Gene3D" id="3.40.50.880">
    <property type="match status" value="1"/>
</dbReference>
<name>A0A3D9KWW4_MARFU</name>
<dbReference type="AlphaFoldDB" id="A0A3D9KWW4"/>
<sequence>MNKYIFILCTILLSLQLQAQKEVAVLVFSKTNAFRHGAIETGKETIASLGERNNWRIQFSEDSLDISSEVLSETDVLIFLNTTGDILGDAQQAAMEDYIQNGGGFVGIHAASDTEYSWPWYHQLVGAHFKNHPKTQEAKLTVHQCNNHPATEHMPEEFRITDEWYNFTAPVEKHVNVLLSLDENSYEGGEMDGNHPIAWYHHYDGGRAFYTGLGHTKAIYQNEMYQKHLEQAILWAAGLRDVELDKKWKNLLDKDLTQWDVYMGVPHVTVEGLPGVPKSENVHDGVALGLNNDPKNVFSTIEENGEVQLKITGEIYGGLTSKAAYQNYHFKAEFKWGTKKWEPRLDQKRDNGILYHCRGSHGSFWDVWMSSLECQVQETDCGDFIGLAGASGEVRFTEVATDGGKKRKQYDPDATKQRATYVHKSTLHEKPNGEWNTIEVLCVGTTSIHVVNGHVVNVIENATYKKPNGEIIPLDQGQIQIQSEAAETYYRNIQIRSITDFPRKYRRQMNL</sequence>
<dbReference type="InterPro" id="IPR029062">
    <property type="entry name" value="Class_I_gatase-like"/>
</dbReference>
<feature type="signal peptide" evidence="1">
    <location>
        <begin position="1"/>
        <end position="19"/>
    </location>
</feature>
<organism evidence="4 5">
    <name type="scientific">Marinoscillum furvescens DSM 4134</name>
    <dbReference type="NCBI Taxonomy" id="1122208"/>
    <lineage>
        <taxon>Bacteria</taxon>
        <taxon>Pseudomonadati</taxon>
        <taxon>Bacteroidota</taxon>
        <taxon>Cytophagia</taxon>
        <taxon>Cytophagales</taxon>
        <taxon>Reichenbachiellaceae</taxon>
        <taxon>Marinoscillum</taxon>
    </lineage>
</organism>
<dbReference type="InterPro" id="IPR010496">
    <property type="entry name" value="AL/BT2_dom"/>
</dbReference>
<keyword evidence="4" id="KW-0315">Glutamine amidotransferase</keyword>
<dbReference type="InterPro" id="IPR029010">
    <property type="entry name" value="ThuA-like"/>
</dbReference>
<evidence type="ECO:0000313" key="4">
    <source>
        <dbReference type="EMBL" id="RED93009.1"/>
    </source>
</evidence>
<protein>
    <submittedName>
        <fullName evidence="4">Type 1 glutamine amidotransferase</fullName>
    </submittedName>
</protein>
<feature type="domain" description="ThuA-like" evidence="2">
    <location>
        <begin position="25"/>
        <end position="236"/>
    </location>
</feature>